<evidence type="ECO:0000313" key="7">
    <source>
        <dbReference type="EMBL" id="CAH1112364.1"/>
    </source>
</evidence>
<keyword evidence="3" id="KW-0805">Transcription regulation</keyword>
<dbReference type="InterPro" id="IPR028002">
    <property type="entry name" value="Myb_DNA-bind_5"/>
</dbReference>
<name>A0A9P0D5S9_9CUCU</name>
<keyword evidence="8" id="KW-1185">Reference proteome</keyword>
<organism evidence="7 8">
    <name type="scientific">Psylliodes chrysocephalus</name>
    <dbReference type="NCBI Taxonomy" id="3402493"/>
    <lineage>
        <taxon>Eukaryota</taxon>
        <taxon>Metazoa</taxon>
        <taxon>Ecdysozoa</taxon>
        <taxon>Arthropoda</taxon>
        <taxon>Hexapoda</taxon>
        <taxon>Insecta</taxon>
        <taxon>Pterygota</taxon>
        <taxon>Neoptera</taxon>
        <taxon>Endopterygota</taxon>
        <taxon>Coleoptera</taxon>
        <taxon>Polyphaga</taxon>
        <taxon>Cucujiformia</taxon>
        <taxon>Chrysomeloidea</taxon>
        <taxon>Chrysomelidae</taxon>
        <taxon>Galerucinae</taxon>
        <taxon>Alticini</taxon>
        <taxon>Psylliodes</taxon>
    </lineage>
</organism>
<comment type="function">
    <text evidence="5">Involved in transvection phenomena (= synapsis-dependent gene expression), where the synaptic pairing of chromosomes carrying genes with which zeste interacts influences the expression of these genes. Zeste binds to DNA and stimulates transcription from a nearby promoter.</text>
</comment>
<keyword evidence="4" id="KW-0804">Transcription</keyword>
<dbReference type="Pfam" id="PF13873">
    <property type="entry name" value="Myb_DNA-bind_5"/>
    <property type="match status" value="1"/>
</dbReference>
<protein>
    <recommendedName>
        <fullName evidence="2">Regulatory protein zeste</fullName>
    </recommendedName>
</protein>
<dbReference type="AlphaFoldDB" id="A0A9P0D5S9"/>
<gene>
    <name evidence="7" type="ORF">PSYICH_LOCUS12445</name>
</gene>
<evidence type="ECO:0000256" key="2">
    <source>
        <dbReference type="ARBA" id="ARBA00016807"/>
    </source>
</evidence>
<comment type="subunit">
    <text evidence="1">Self-associates forming complexes of several hundred monomers.</text>
</comment>
<evidence type="ECO:0000313" key="8">
    <source>
        <dbReference type="Proteomes" id="UP001153636"/>
    </source>
</evidence>
<evidence type="ECO:0000256" key="5">
    <source>
        <dbReference type="ARBA" id="ARBA00025466"/>
    </source>
</evidence>
<accession>A0A9P0D5S9</accession>
<sequence length="121" mass="14298">MNMNPRTHIISQMQKECLVHFLEDHDFLVNPRKKPGDLEKCNKTWRELMILLNSKAGPKKTVHQWKETLNELKATARKRSRIIEFQSTGPESKQTEKDLTPLEHRLLLLTSDRYVQSLVKY</sequence>
<dbReference type="Proteomes" id="UP001153636">
    <property type="component" value="Chromosome 6"/>
</dbReference>
<evidence type="ECO:0000259" key="6">
    <source>
        <dbReference type="Pfam" id="PF13873"/>
    </source>
</evidence>
<dbReference type="EMBL" id="OV651818">
    <property type="protein sequence ID" value="CAH1112364.1"/>
    <property type="molecule type" value="Genomic_DNA"/>
</dbReference>
<reference evidence="7" key="1">
    <citation type="submission" date="2022-01" db="EMBL/GenBank/DDBJ databases">
        <authorList>
            <person name="King R."/>
        </authorList>
    </citation>
    <scope>NUCLEOTIDE SEQUENCE</scope>
</reference>
<evidence type="ECO:0000256" key="3">
    <source>
        <dbReference type="ARBA" id="ARBA00023015"/>
    </source>
</evidence>
<dbReference type="OrthoDB" id="8038770at2759"/>
<feature type="domain" description="Myb/SANT-like DNA-binding" evidence="6">
    <location>
        <begin position="10"/>
        <end position="79"/>
    </location>
</feature>
<evidence type="ECO:0000256" key="1">
    <source>
        <dbReference type="ARBA" id="ARBA00011764"/>
    </source>
</evidence>
<evidence type="ECO:0000256" key="4">
    <source>
        <dbReference type="ARBA" id="ARBA00023163"/>
    </source>
</evidence>
<proteinExistence type="predicted"/>